<reference evidence="2" key="1">
    <citation type="journal article" date="2023" name="G3 (Bethesda)">
        <title>A reference genome for the long-term kleptoplast-retaining sea slug Elysia crispata morphotype clarki.</title>
        <authorList>
            <person name="Eastman K.E."/>
            <person name="Pendleton A.L."/>
            <person name="Shaikh M.A."/>
            <person name="Suttiyut T."/>
            <person name="Ogas R."/>
            <person name="Tomko P."/>
            <person name="Gavelis G."/>
            <person name="Widhalm J.R."/>
            <person name="Wisecaver J.H."/>
        </authorList>
    </citation>
    <scope>NUCLEOTIDE SEQUENCE</scope>
    <source>
        <strain evidence="2">ECLA1</strain>
    </source>
</reference>
<evidence type="ECO:0000313" key="2">
    <source>
        <dbReference type="EMBL" id="KAK3729959.1"/>
    </source>
</evidence>
<protein>
    <submittedName>
        <fullName evidence="2">Uncharacterized protein</fullName>
    </submittedName>
</protein>
<accession>A0AAE1CRB5</accession>
<proteinExistence type="predicted"/>
<feature type="region of interest" description="Disordered" evidence="1">
    <location>
        <begin position="125"/>
        <end position="166"/>
    </location>
</feature>
<name>A0AAE1CRB5_9GAST</name>
<organism evidence="2 3">
    <name type="scientific">Elysia crispata</name>
    <name type="common">lettuce slug</name>
    <dbReference type="NCBI Taxonomy" id="231223"/>
    <lineage>
        <taxon>Eukaryota</taxon>
        <taxon>Metazoa</taxon>
        <taxon>Spiralia</taxon>
        <taxon>Lophotrochozoa</taxon>
        <taxon>Mollusca</taxon>
        <taxon>Gastropoda</taxon>
        <taxon>Heterobranchia</taxon>
        <taxon>Euthyneura</taxon>
        <taxon>Panpulmonata</taxon>
        <taxon>Sacoglossa</taxon>
        <taxon>Placobranchoidea</taxon>
        <taxon>Plakobranchidae</taxon>
        <taxon>Elysia</taxon>
    </lineage>
</organism>
<evidence type="ECO:0000256" key="1">
    <source>
        <dbReference type="SAM" id="MobiDB-lite"/>
    </source>
</evidence>
<dbReference type="AlphaFoldDB" id="A0AAE1CRB5"/>
<sequence>MKTLSKSKTWRTVEKFRQNKWLPTVHEGCWTPGPVGQVKLVSTKTLNSGFRLISRSVGFVSHKPTGPEPISSGVNLILGSYLPLAISRRGQSGADNPSRQAALHSSQIGFWSGREEVAVIKQEGDNLEKNVSSQKTSETSGSMDIVESNNRKRAAAKLSPGNTSGSSKVMSVKLILVQTCSQA</sequence>
<dbReference type="Proteomes" id="UP001283361">
    <property type="component" value="Unassembled WGS sequence"/>
</dbReference>
<evidence type="ECO:0000313" key="3">
    <source>
        <dbReference type="Proteomes" id="UP001283361"/>
    </source>
</evidence>
<comment type="caution">
    <text evidence="2">The sequence shown here is derived from an EMBL/GenBank/DDBJ whole genome shotgun (WGS) entry which is preliminary data.</text>
</comment>
<gene>
    <name evidence="2" type="ORF">RRG08_051929</name>
</gene>
<dbReference type="EMBL" id="JAWDGP010007099">
    <property type="protein sequence ID" value="KAK3729959.1"/>
    <property type="molecule type" value="Genomic_DNA"/>
</dbReference>
<feature type="compositionally biased region" description="Polar residues" evidence="1">
    <location>
        <begin position="129"/>
        <end position="142"/>
    </location>
</feature>
<keyword evidence="3" id="KW-1185">Reference proteome</keyword>